<dbReference type="Proteomes" id="UP000327013">
    <property type="component" value="Unassembled WGS sequence"/>
</dbReference>
<keyword evidence="3 8" id="KW-1133">Transmembrane helix</keyword>
<feature type="region of interest" description="Disordered" evidence="7">
    <location>
        <begin position="631"/>
        <end position="703"/>
    </location>
</feature>
<keyword evidence="6" id="KW-0479">Metal-binding</keyword>
<dbReference type="SMART" id="SM00184">
    <property type="entry name" value="RING"/>
    <property type="match status" value="1"/>
</dbReference>
<keyword evidence="2 8" id="KW-0812">Transmembrane</keyword>
<dbReference type="InterPro" id="IPR051826">
    <property type="entry name" value="E3_ubiquitin-ligase_domain"/>
</dbReference>
<dbReference type="PROSITE" id="PS50089">
    <property type="entry name" value="ZF_RING_2"/>
    <property type="match status" value="1"/>
</dbReference>
<dbReference type="GO" id="GO:0005737">
    <property type="term" value="C:cytoplasm"/>
    <property type="evidence" value="ECO:0007669"/>
    <property type="project" value="TreeGrafter"/>
</dbReference>
<sequence>MPPRPARTLFTLIASAVFVTLLLYLTTNPQEDVFREFRFSHSSAAPFEALFSFHAPSAFFTPTATVSLTDDNSTYFAARPAAFGSLLPNKGLSGRIWIGSGFSHDSLGESGLVSSREGELACGDTPGWVEREWVYHGIDDRLESSVVRADRRDADSTVGSMEMSDRLQPGKTQDEDMSSLFVDDTDDYEHYPPPGTDTRDPVKSTAHHYGSQRRPQKAQIAGKIALLSRGGCGFSEKVKWAQRRGAIAVIVGDNIRGGPLVRMYATGDTSNITIPSLFTSHTTAHLLSSLIPEADRTGRGYRAPYYPHSAARLEFDARAAALDSDTSTLAATRAQSWPRSLARRFNLYEARATFSRGRVSSFLDKIEDLWSSKSTPSSNGARNARTLEDHEGLWVTLTPTNMSTSPFLNTLFVLVVSPLVTLAVVYTMLLIRSRIRRRRWRAPKSIVERLPVRVYHVLSRSRSSTTSIASPAPIEPLASLQTQTTPLLADSRPADLTARPRTRSIDGSSRPAPSSSRYGSFEPISPEAEKSETGLAAWKKKYGGKQVECVVCLEEYVDGISKVMSLPCGHEFHVDCITPWLTTRRRTCPICKGDVVRSLVADPAGAGAGARDEFGGMSEDDVQVQAGETVNTSPSAAMPVPQGFSSYFGNPGDLEGGQHQQPDGSSSTGSWYESIQRHIDALFSTTSRPDESTHQTATPDRNR</sequence>
<evidence type="ECO:0000256" key="3">
    <source>
        <dbReference type="ARBA" id="ARBA00022989"/>
    </source>
</evidence>
<feature type="compositionally biased region" description="Polar residues" evidence="7">
    <location>
        <begin position="658"/>
        <end position="673"/>
    </location>
</feature>
<protein>
    <recommendedName>
        <fullName evidence="9">RING-type domain-containing protein</fullName>
    </recommendedName>
</protein>
<keyword evidence="6" id="KW-0862">Zinc</keyword>
<evidence type="ECO:0000313" key="10">
    <source>
        <dbReference type="EMBL" id="KAB8356562.1"/>
    </source>
</evidence>
<dbReference type="SUPFAM" id="SSF57850">
    <property type="entry name" value="RING/U-box"/>
    <property type="match status" value="1"/>
</dbReference>
<keyword evidence="6" id="KW-0863">Zinc-finger</keyword>
<evidence type="ECO:0000256" key="1">
    <source>
        <dbReference type="ARBA" id="ARBA00004370"/>
    </source>
</evidence>
<feature type="region of interest" description="Disordered" evidence="7">
    <location>
        <begin position="152"/>
        <end position="215"/>
    </location>
</feature>
<feature type="region of interest" description="Disordered" evidence="7">
    <location>
        <begin position="489"/>
        <end position="526"/>
    </location>
</feature>
<dbReference type="GO" id="GO:0008270">
    <property type="term" value="F:zinc ion binding"/>
    <property type="evidence" value="ECO:0007669"/>
    <property type="project" value="UniProtKB-KW"/>
</dbReference>
<feature type="compositionally biased region" description="Polar residues" evidence="7">
    <location>
        <begin position="694"/>
        <end position="703"/>
    </location>
</feature>
<evidence type="ECO:0000256" key="7">
    <source>
        <dbReference type="SAM" id="MobiDB-lite"/>
    </source>
</evidence>
<dbReference type="InterPro" id="IPR046450">
    <property type="entry name" value="PA_dom_sf"/>
</dbReference>
<keyword evidence="11" id="KW-1185">Reference proteome</keyword>
<dbReference type="EMBL" id="VIBQ01000016">
    <property type="protein sequence ID" value="KAB8356562.1"/>
    <property type="molecule type" value="Genomic_DNA"/>
</dbReference>
<dbReference type="Pfam" id="PF13639">
    <property type="entry name" value="zf-RING_2"/>
    <property type="match status" value="1"/>
</dbReference>
<proteinExistence type="predicted"/>
<comment type="subcellular location">
    <subcellularLocation>
        <location evidence="1">Membrane</location>
    </subcellularLocation>
</comment>
<dbReference type="GO" id="GO:0061630">
    <property type="term" value="F:ubiquitin protein ligase activity"/>
    <property type="evidence" value="ECO:0007669"/>
    <property type="project" value="TreeGrafter"/>
</dbReference>
<feature type="compositionally biased region" description="Polar residues" evidence="7">
    <location>
        <begin position="505"/>
        <end position="518"/>
    </location>
</feature>
<dbReference type="PANTHER" id="PTHR22765">
    <property type="entry name" value="RING FINGER AND PROTEASE ASSOCIATED DOMAIN-CONTAINING"/>
    <property type="match status" value="1"/>
</dbReference>
<comment type="caution">
    <text evidence="10">The sequence shown here is derived from an EMBL/GenBank/DDBJ whole genome shotgun (WGS) entry which is preliminary data.</text>
</comment>
<dbReference type="OrthoDB" id="21204at2759"/>
<evidence type="ECO:0000256" key="4">
    <source>
        <dbReference type="ARBA" id="ARBA00023136"/>
    </source>
</evidence>
<dbReference type="Gene3D" id="3.30.40.10">
    <property type="entry name" value="Zinc/RING finger domain, C3HC4 (zinc finger)"/>
    <property type="match status" value="1"/>
</dbReference>
<evidence type="ECO:0000256" key="6">
    <source>
        <dbReference type="PROSITE-ProRule" id="PRU00175"/>
    </source>
</evidence>
<dbReference type="Pfam" id="PF02225">
    <property type="entry name" value="PA"/>
    <property type="match status" value="1"/>
</dbReference>
<dbReference type="SUPFAM" id="SSF52025">
    <property type="entry name" value="PA domain"/>
    <property type="match status" value="1"/>
</dbReference>
<evidence type="ECO:0000256" key="2">
    <source>
        <dbReference type="ARBA" id="ARBA00022692"/>
    </source>
</evidence>
<evidence type="ECO:0000256" key="8">
    <source>
        <dbReference type="SAM" id="Phobius"/>
    </source>
</evidence>
<dbReference type="GO" id="GO:0016020">
    <property type="term" value="C:membrane"/>
    <property type="evidence" value="ECO:0007669"/>
    <property type="project" value="UniProtKB-SubCell"/>
</dbReference>
<evidence type="ECO:0000256" key="5">
    <source>
        <dbReference type="ARBA" id="ARBA00023180"/>
    </source>
</evidence>
<dbReference type="InterPro" id="IPR003137">
    <property type="entry name" value="PA_domain"/>
</dbReference>
<accession>A0A5N6KY02</accession>
<dbReference type="AlphaFoldDB" id="A0A5N6KY02"/>
<evidence type="ECO:0000313" key="11">
    <source>
        <dbReference type="Proteomes" id="UP000327013"/>
    </source>
</evidence>
<gene>
    <name evidence="10" type="ORF">FH972_024144</name>
</gene>
<reference evidence="10 11" key="1">
    <citation type="submission" date="2019-06" db="EMBL/GenBank/DDBJ databases">
        <title>A chromosomal-level reference genome of Carpinus fangiana (Coryloideae, Betulaceae).</title>
        <authorList>
            <person name="Yang X."/>
            <person name="Wang Z."/>
            <person name="Zhang L."/>
            <person name="Hao G."/>
            <person name="Liu J."/>
            <person name="Yang Y."/>
        </authorList>
    </citation>
    <scope>NUCLEOTIDE SEQUENCE [LARGE SCALE GENOMIC DNA]</scope>
    <source>
        <strain evidence="10">Cfa_2016G</strain>
        <tissue evidence="10">Leaf</tissue>
    </source>
</reference>
<dbReference type="PANTHER" id="PTHR22765:SF406">
    <property type="entry name" value="PA AND RING FINGER DOMAIN PROTEIN (AFU_ORTHOLOGUE AFUA_2G02470)"/>
    <property type="match status" value="1"/>
</dbReference>
<dbReference type="Gene3D" id="3.50.30.30">
    <property type="match status" value="1"/>
</dbReference>
<feature type="transmembrane region" description="Helical" evidence="8">
    <location>
        <begin position="407"/>
        <end position="431"/>
    </location>
</feature>
<dbReference type="CDD" id="cd16454">
    <property type="entry name" value="RING-H2_PA-TM-RING"/>
    <property type="match status" value="1"/>
</dbReference>
<dbReference type="InterPro" id="IPR001841">
    <property type="entry name" value="Znf_RING"/>
</dbReference>
<keyword evidence="5" id="KW-0325">Glycoprotein</keyword>
<dbReference type="FunFam" id="3.30.40.10:FF:000364">
    <property type="entry name" value="Protease-associated PA domain protein"/>
    <property type="match status" value="1"/>
</dbReference>
<name>A0A5N6KY02_9ROSI</name>
<keyword evidence="4 8" id="KW-0472">Membrane</keyword>
<evidence type="ECO:0000259" key="9">
    <source>
        <dbReference type="PROSITE" id="PS50089"/>
    </source>
</evidence>
<organism evidence="10 11">
    <name type="scientific">Carpinus fangiana</name>
    <dbReference type="NCBI Taxonomy" id="176857"/>
    <lineage>
        <taxon>Eukaryota</taxon>
        <taxon>Viridiplantae</taxon>
        <taxon>Streptophyta</taxon>
        <taxon>Embryophyta</taxon>
        <taxon>Tracheophyta</taxon>
        <taxon>Spermatophyta</taxon>
        <taxon>Magnoliopsida</taxon>
        <taxon>eudicotyledons</taxon>
        <taxon>Gunneridae</taxon>
        <taxon>Pentapetalae</taxon>
        <taxon>rosids</taxon>
        <taxon>fabids</taxon>
        <taxon>Fagales</taxon>
        <taxon>Betulaceae</taxon>
        <taxon>Carpinus</taxon>
    </lineage>
</organism>
<dbReference type="InterPro" id="IPR013083">
    <property type="entry name" value="Znf_RING/FYVE/PHD"/>
</dbReference>
<dbReference type="GO" id="GO:0006511">
    <property type="term" value="P:ubiquitin-dependent protein catabolic process"/>
    <property type="evidence" value="ECO:0007669"/>
    <property type="project" value="TreeGrafter"/>
</dbReference>
<feature type="domain" description="RING-type" evidence="9">
    <location>
        <begin position="549"/>
        <end position="592"/>
    </location>
</feature>